<organism evidence="1 2">
    <name type="scientific">Geomonas anaerohicana</name>
    <dbReference type="NCBI Taxonomy" id="2798583"/>
    <lineage>
        <taxon>Bacteria</taxon>
        <taxon>Pseudomonadati</taxon>
        <taxon>Thermodesulfobacteriota</taxon>
        <taxon>Desulfuromonadia</taxon>
        <taxon>Geobacterales</taxon>
        <taxon>Geobacteraceae</taxon>
        <taxon>Geomonas</taxon>
    </lineage>
</organism>
<comment type="caution">
    <text evidence="1">The sequence shown here is derived from an EMBL/GenBank/DDBJ whole genome shotgun (WGS) entry which is preliminary data.</text>
</comment>
<accession>A0ABS0YK34</accession>
<proteinExistence type="predicted"/>
<dbReference type="SUPFAM" id="SSF55729">
    <property type="entry name" value="Acyl-CoA N-acyltransferases (Nat)"/>
    <property type="match status" value="1"/>
</dbReference>
<evidence type="ECO:0000313" key="2">
    <source>
        <dbReference type="Proteomes" id="UP000614714"/>
    </source>
</evidence>
<dbReference type="RefSeq" id="WP_199391102.1">
    <property type="nucleotide sequence ID" value="NZ_JAEMHL010000021.1"/>
</dbReference>
<keyword evidence="2" id="KW-1185">Reference proteome</keyword>
<dbReference type="EMBL" id="JAEMHL010000021">
    <property type="protein sequence ID" value="MBJ6752698.1"/>
    <property type="molecule type" value="Genomic_DNA"/>
</dbReference>
<name>A0ABS0YK34_9BACT</name>
<dbReference type="Gene3D" id="3.40.630.30">
    <property type="match status" value="1"/>
</dbReference>
<reference evidence="1 2" key="1">
    <citation type="submission" date="2020-12" db="EMBL/GenBank/DDBJ databases">
        <title>Geomonas sp. Red421, isolated from paddy soil.</title>
        <authorList>
            <person name="Xu Z."/>
            <person name="Zhang Z."/>
            <person name="Masuda Y."/>
            <person name="Itoh H."/>
            <person name="Senoo K."/>
        </authorList>
    </citation>
    <scope>NUCLEOTIDE SEQUENCE [LARGE SCALE GENOMIC DNA]</scope>
    <source>
        <strain evidence="1 2">Red421</strain>
    </source>
</reference>
<evidence type="ECO:0000313" key="1">
    <source>
        <dbReference type="EMBL" id="MBJ6752698.1"/>
    </source>
</evidence>
<sequence length="212" mass="24819">MSVLVKTGNIFDHIANKDEEYKIFRGIDPILYLNTDRKWLQYNLDLMQAIDAVANGDDLIFEKMIRECSFEDFHWRWFDKCYDKNTSEFEWFYLTVGDVVQGVCILYHPKESRIDKEEIFYIDYLATAPWNRPDVLKTPIPFKGIGTLLLREALTFSLAALGYRPGFSLHSLPKALTYYHKIGMTDFGPDGTYHNLHYLEMERESSEVFANA</sequence>
<gene>
    <name evidence="1" type="ORF">JFN91_20975</name>
</gene>
<dbReference type="Proteomes" id="UP000614714">
    <property type="component" value="Unassembled WGS sequence"/>
</dbReference>
<protein>
    <submittedName>
        <fullName evidence="1">GNAT family N-acetyltransferase</fullName>
    </submittedName>
</protein>
<dbReference type="InterPro" id="IPR016181">
    <property type="entry name" value="Acyl_CoA_acyltransferase"/>
</dbReference>